<comment type="caution">
    <text evidence="2">The sequence shown here is derived from an EMBL/GenBank/DDBJ whole genome shotgun (WGS) entry which is preliminary data.</text>
</comment>
<evidence type="ECO:0008006" key="4">
    <source>
        <dbReference type="Google" id="ProtNLM"/>
    </source>
</evidence>
<keyword evidence="1" id="KW-0472">Membrane</keyword>
<accession>A0A916VMD5</accession>
<dbReference type="RefSeq" id="WP_188670092.1">
    <property type="nucleotide sequence ID" value="NZ_BMKA01000001.1"/>
</dbReference>
<reference evidence="2" key="2">
    <citation type="submission" date="2020-09" db="EMBL/GenBank/DDBJ databases">
        <authorList>
            <person name="Sun Q."/>
            <person name="Zhou Y."/>
        </authorList>
    </citation>
    <scope>NUCLEOTIDE SEQUENCE</scope>
    <source>
        <strain evidence="2">CGMCC 1.15880</strain>
    </source>
</reference>
<organism evidence="2 3">
    <name type="scientific">Neptunicoccus cionae</name>
    <dbReference type="NCBI Taxonomy" id="2035344"/>
    <lineage>
        <taxon>Bacteria</taxon>
        <taxon>Pseudomonadati</taxon>
        <taxon>Pseudomonadota</taxon>
        <taxon>Alphaproteobacteria</taxon>
        <taxon>Rhodobacterales</taxon>
        <taxon>Paracoccaceae</taxon>
        <taxon>Neptunicoccus</taxon>
    </lineage>
</organism>
<evidence type="ECO:0000313" key="3">
    <source>
        <dbReference type="Proteomes" id="UP000628017"/>
    </source>
</evidence>
<keyword evidence="1" id="KW-0812">Transmembrane</keyword>
<dbReference type="InterPro" id="IPR012666">
    <property type="entry name" value="CbtA_put"/>
</dbReference>
<feature type="transmembrane region" description="Helical" evidence="1">
    <location>
        <begin position="5"/>
        <end position="27"/>
    </location>
</feature>
<feature type="transmembrane region" description="Helical" evidence="1">
    <location>
        <begin position="194"/>
        <end position="221"/>
    </location>
</feature>
<proteinExistence type="predicted"/>
<sequence length="225" mass="23472">MLTRIITTAIFAGFITAFAAALLQFLLVQPLLLQSELYESGALVHFGASGTGTTAHPDLPGFDPLRDGMSVLFTAIIYTGYAFLLVAGVALATEQGHEVTPRTGILWGIAGFVAVQLAPAMGLPPELPGAAAADVAARQVWWFGTVGVTALGLWLIAFGKSPVVWAIALLCLAVPHIIGAPHPDTFTGPVPPEIAAHFAARALAVGLASWAILGMLSGYFWNKEA</sequence>
<evidence type="ECO:0000256" key="1">
    <source>
        <dbReference type="SAM" id="Phobius"/>
    </source>
</evidence>
<dbReference type="NCBIfam" id="TIGR02458">
    <property type="entry name" value="CbtA"/>
    <property type="match status" value="1"/>
</dbReference>
<evidence type="ECO:0000313" key="2">
    <source>
        <dbReference type="EMBL" id="GGA06032.1"/>
    </source>
</evidence>
<dbReference type="EMBL" id="BMKA01000001">
    <property type="protein sequence ID" value="GGA06032.1"/>
    <property type="molecule type" value="Genomic_DNA"/>
</dbReference>
<gene>
    <name evidence="2" type="ORF">GCM10011498_02140</name>
</gene>
<feature type="transmembrane region" description="Helical" evidence="1">
    <location>
        <begin position="141"/>
        <end position="158"/>
    </location>
</feature>
<feature type="transmembrane region" description="Helical" evidence="1">
    <location>
        <begin position="163"/>
        <end position="182"/>
    </location>
</feature>
<feature type="transmembrane region" description="Helical" evidence="1">
    <location>
        <begin position="104"/>
        <end position="121"/>
    </location>
</feature>
<name>A0A916VMD5_9RHOB</name>
<reference evidence="2" key="1">
    <citation type="journal article" date="2014" name="Int. J. Syst. Evol. Microbiol.">
        <title>Complete genome sequence of Corynebacterium casei LMG S-19264T (=DSM 44701T), isolated from a smear-ripened cheese.</title>
        <authorList>
            <consortium name="US DOE Joint Genome Institute (JGI-PGF)"/>
            <person name="Walter F."/>
            <person name="Albersmeier A."/>
            <person name="Kalinowski J."/>
            <person name="Ruckert C."/>
        </authorList>
    </citation>
    <scope>NUCLEOTIDE SEQUENCE</scope>
    <source>
        <strain evidence="2">CGMCC 1.15880</strain>
    </source>
</reference>
<keyword evidence="1" id="KW-1133">Transmembrane helix</keyword>
<dbReference type="AlphaFoldDB" id="A0A916VMD5"/>
<feature type="transmembrane region" description="Helical" evidence="1">
    <location>
        <begin position="69"/>
        <end position="92"/>
    </location>
</feature>
<dbReference type="Pfam" id="PF09490">
    <property type="entry name" value="CbtA"/>
    <property type="match status" value="1"/>
</dbReference>
<protein>
    <recommendedName>
        <fullName evidence="4">Cobalt transporter</fullName>
    </recommendedName>
</protein>
<keyword evidence="3" id="KW-1185">Reference proteome</keyword>
<dbReference type="Proteomes" id="UP000628017">
    <property type="component" value="Unassembled WGS sequence"/>
</dbReference>